<organism evidence="3 4">
    <name type="scientific">Pragia fontium DSM 5563 = ATCC 49100</name>
    <dbReference type="NCBI Taxonomy" id="1122977"/>
    <lineage>
        <taxon>Bacteria</taxon>
        <taxon>Pseudomonadati</taxon>
        <taxon>Pseudomonadota</taxon>
        <taxon>Gammaproteobacteria</taxon>
        <taxon>Enterobacterales</taxon>
        <taxon>Budviciaceae</taxon>
        <taxon>Pragia</taxon>
    </lineage>
</organism>
<dbReference type="InterPro" id="IPR000259">
    <property type="entry name" value="Adhesion_dom_fimbrial"/>
</dbReference>
<dbReference type="PANTHER" id="PTHR33420:SF26">
    <property type="entry name" value="FIMBRIAL SUBUNIT"/>
    <property type="match status" value="1"/>
</dbReference>
<proteinExistence type="predicted"/>
<feature type="domain" description="Fimbrial-type adhesion" evidence="2">
    <location>
        <begin position="30"/>
        <end position="175"/>
    </location>
</feature>
<dbReference type="InterPro" id="IPR050263">
    <property type="entry name" value="Bact_Fimbrial_Adh_Pro"/>
</dbReference>
<dbReference type="InterPro" id="IPR008966">
    <property type="entry name" value="Adhesion_dom_sf"/>
</dbReference>
<feature type="signal peptide" evidence="1">
    <location>
        <begin position="1"/>
        <end position="22"/>
    </location>
</feature>
<dbReference type="GO" id="GO:0009289">
    <property type="term" value="C:pilus"/>
    <property type="evidence" value="ECO:0007669"/>
    <property type="project" value="InterPro"/>
</dbReference>
<keyword evidence="1" id="KW-0732">Signal</keyword>
<reference evidence="3 4" key="1">
    <citation type="submission" date="2016-10" db="EMBL/GenBank/DDBJ databases">
        <authorList>
            <person name="Varghese N."/>
            <person name="Submissions S."/>
        </authorList>
    </citation>
    <scope>NUCLEOTIDE SEQUENCE [LARGE SCALE GENOMIC DNA]</scope>
    <source>
        <strain evidence="3 4">DSM 5563</strain>
    </source>
</reference>
<dbReference type="AlphaFoldDB" id="A0AAJ4W891"/>
<feature type="chain" id="PRO_5042596758" evidence="1">
    <location>
        <begin position="23"/>
        <end position="175"/>
    </location>
</feature>
<gene>
    <name evidence="3" type="ORF">SAMN02745723_101280</name>
</gene>
<dbReference type="GO" id="GO:0043709">
    <property type="term" value="P:cell adhesion involved in single-species biofilm formation"/>
    <property type="evidence" value="ECO:0007669"/>
    <property type="project" value="TreeGrafter"/>
</dbReference>
<dbReference type="InterPro" id="IPR036937">
    <property type="entry name" value="Adhesion_dom_fimbrial_sf"/>
</dbReference>
<comment type="caution">
    <text evidence="3">The sequence shown here is derived from an EMBL/GenBank/DDBJ whole genome shotgun (WGS) entry which is preliminary data.</text>
</comment>
<accession>A0AAJ4W891</accession>
<dbReference type="Gene3D" id="2.60.40.1090">
    <property type="entry name" value="Fimbrial-type adhesion domain"/>
    <property type="match status" value="1"/>
</dbReference>
<dbReference type="SUPFAM" id="SSF49401">
    <property type="entry name" value="Bacterial adhesins"/>
    <property type="match status" value="1"/>
</dbReference>
<dbReference type="RefSeq" id="WP_248296081.1">
    <property type="nucleotide sequence ID" value="NZ_FOLW01000001.1"/>
</dbReference>
<evidence type="ECO:0000259" key="2">
    <source>
        <dbReference type="Pfam" id="PF00419"/>
    </source>
</evidence>
<dbReference type="Pfam" id="PF00419">
    <property type="entry name" value="Fimbrial"/>
    <property type="match status" value="1"/>
</dbReference>
<evidence type="ECO:0000313" key="3">
    <source>
        <dbReference type="EMBL" id="SFC05935.1"/>
    </source>
</evidence>
<evidence type="ECO:0000256" key="1">
    <source>
        <dbReference type="SAM" id="SignalP"/>
    </source>
</evidence>
<name>A0AAJ4W891_9GAMM</name>
<dbReference type="PANTHER" id="PTHR33420">
    <property type="entry name" value="FIMBRIAL SUBUNIT ELFA-RELATED"/>
    <property type="match status" value="1"/>
</dbReference>
<sequence>MNRGWLAGSFCLLLMLSVTSRAAKHLDVRFNGVLLMESCQLEQEGGHQEVILPTKTLHFFDRNSRTETSPFYFGLKGCTPTMMGKTVKLTFSSAQTQQVNGVAMLATSGNTGLVIGLEDGAGQVITLGQAVKAGPISQVGPEGVNRYQFGAYALAPGAVKADSYSAMVTVEVDYQ</sequence>
<protein>
    <submittedName>
        <fullName evidence="3">Pilin (Type 1 fimbria component protein)</fullName>
    </submittedName>
</protein>
<dbReference type="EMBL" id="FOLW01000001">
    <property type="protein sequence ID" value="SFC05935.1"/>
    <property type="molecule type" value="Genomic_DNA"/>
</dbReference>
<dbReference type="Proteomes" id="UP000226420">
    <property type="component" value="Unassembled WGS sequence"/>
</dbReference>
<evidence type="ECO:0000313" key="4">
    <source>
        <dbReference type="Proteomes" id="UP000226420"/>
    </source>
</evidence>